<dbReference type="OrthoDB" id="6407006at2759"/>
<dbReference type="InParanoid" id="A0A6P8ZQP6"/>
<protein>
    <submittedName>
        <fullName evidence="5">Transmembrane protease serine 9-like</fullName>
    </submittedName>
</protein>
<dbReference type="Pfam" id="PF00089">
    <property type="entry name" value="Trypsin"/>
    <property type="match status" value="1"/>
</dbReference>
<dbReference type="InterPro" id="IPR051487">
    <property type="entry name" value="Ser/Thr_Proteases_Immune/Dev"/>
</dbReference>
<dbReference type="GO" id="GO:0004252">
    <property type="term" value="F:serine-type endopeptidase activity"/>
    <property type="evidence" value="ECO:0007669"/>
    <property type="project" value="InterPro"/>
</dbReference>
<organism evidence="5">
    <name type="scientific">Thrips palmi</name>
    <name type="common">Melon thrips</name>
    <dbReference type="NCBI Taxonomy" id="161013"/>
    <lineage>
        <taxon>Eukaryota</taxon>
        <taxon>Metazoa</taxon>
        <taxon>Ecdysozoa</taxon>
        <taxon>Arthropoda</taxon>
        <taxon>Hexapoda</taxon>
        <taxon>Insecta</taxon>
        <taxon>Pterygota</taxon>
        <taxon>Neoptera</taxon>
        <taxon>Paraneoptera</taxon>
        <taxon>Thysanoptera</taxon>
        <taxon>Terebrantia</taxon>
        <taxon>Thripoidea</taxon>
        <taxon>Thripidae</taxon>
        <taxon>Thrips</taxon>
    </lineage>
</organism>
<dbReference type="RefSeq" id="XP_034246219.1">
    <property type="nucleotide sequence ID" value="XM_034390328.1"/>
</dbReference>
<evidence type="ECO:0000313" key="5">
    <source>
        <dbReference type="RefSeq" id="XP_034246219.1"/>
    </source>
</evidence>
<dbReference type="SUPFAM" id="SSF50494">
    <property type="entry name" value="Trypsin-like serine proteases"/>
    <property type="match status" value="2"/>
</dbReference>
<sequence length="212" mass="23096">MQYCRDNLASSLKVHAEMLPRGLLDATQLCAGGGRHNRDTCQGDSGGPLQVKANPAGLPCIHRIIGVVSFGQICGLGYPGVYTRVSAYVPWIESVVWPPRLDGCVENVRIKEGNNEGRVPNTGPGTVARGMCRVYHSEFCFLYDSFSNYNVKPELTSENACHHNHGATKGPLHPVMLFKYGNASYNRRHHCAGALVSPNTVLTAARCTALDW</sequence>
<evidence type="ECO:0000256" key="1">
    <source>
        <dbReference type="ARBA" id="ARBA00023157"/>
    </source>
</evidence>
<evidence type="ECO:0000256" key="2">
    <source>
        <dbReference type="ARBA" id="ARBA00024195"/>
    </source>
</evidence>
<feature type="domain" description="Peptidase S1" evidence="3">
    <location>
        <begin position="1"/>
        <end position="97"/>
    </location>
</feature>
<gene>
    <name evidence="5" type="primary">LOC117648106</name>
</gene>
<dbReference type="KEGG" id="tpal:117648106"/>
<dbReference type="InterPro" id="IPR033116">
    <property type="entry name" value="TRYPSIN_SER"/>
</dbReference>
<evidence type="ECO:0000259" key="3">
    <source>
        <dbReference type="PROSITE" id="PS50240"/>
    </source>
</evidence>
<evidence type="ECO:0000313" key="4">
    <source>
        <dbReference type="Proteomes" id="UP000515158"/>
    </source>
</evidence>
<name>A0A6P8ZQP6_THRPL</name>
<dbReference type="GO" id="GO:0006508">
    <property type="term" value="P:proteolysis"/>
    <property type="evidence" value="ECO:0007669"/>
    <property type="project" value="InterPro"/>
</dbReference>
<keyword evidence="4" id="KW-1185">Reference proteome</keyword>
<dbReference type="InterPro" id="IPR009003">
    <property type="entry name" value="Peptidase_S1_PA"/>
</dbReference>
<dbReference type="GeneID" id="117648106"/>
<dbReference type="AlphaFoldDB" id="A0A6P8ZQP6"/>
<reference evidence="5" key="1">
    <citation type="submission" date="2025-08" db="UniProtKB">
        <authorList>
            <consortium name="RefSeq"/>
        </authorList>
    </citation>
    <scope>IDENTIFICATION</scope>
    <source>
        <tissue evidence="5">Total insect</tissue>
    </source>
</reference>
<dbReference type="Proteomes" id="UP000515158">
    <property type="component" value="Unplaced"/>
</dbReference>
<dbReference type="InterPro" id="IPR043504">
    <property type="entry name" value="Peptidase_S1_PA_chymotrypsin"/>
</dbReference>
<dbReference type="InterPro" id="IPR001254">
    <property type="entry name" value="Trypsin_dom"/>
</dbReference>
<accession>A0A6P8ZQP6</accession>
<keyword evidence="1" id="KW-1015">Disulfide bond</keyword>
<dbReference type="PROSITE" id="PS50240">
    <property type="entry name" value="TRYPSIN_DOM"/>
    <property type="match status" value="1"/>
</dbReference>
<comment type="similarity">
    <text evidence="2">Belongs to the peptidase S1 family. CLIP subfamily.</text>
</comment>
<dbReference type="Gene3D" id="2.40.10.10">
    <property type="entry name" value="Trypsin-like serine proteases"/>
    <property type="match status" value="2"/>
</dbReference>
<dbReference type="PROSITE" id="PS00135">
    <property type="entry name" value="TRYPSIN_SER"/>
    <property type="match status" value="1"/>
</dbReference>
<dbReference type="PANTHER" id="PTHR24256">
    <property type="entry name" value="TRYPTASE-RELATED"/>
    <property type="match status" value="1"/>
</dbReference>
<proteinExistence type="inferred from homology"/>